<dbReference type="InterPro" id="IPR001757">
    <property type="entry name" value="P_typ_ATPase"/>
</dbReference>
<keyword evidence="15" id="KW-1185">Reference proteome</keyword>
<evidence type="ECO:0000256" key="2">
    <source>
        <dbReference type="ARBA" id="ARBA00006024"/>
    </source>
</evidence>
<evidence type="ECO:0000256" key="8">
    <source>
        <dbReference type="ARBA" id="ARBA00022967"/>
    </source>
</evidence>
<dbReference type="PANTHER" id="PTHR43520">
    <property type="entry name" value="ATP7, ISOFORM B"/>
    <property type="match status" value="1"/>
</dbReference>
<dbReference type="GO" id="GO:0005886">
    <property type="term" value="C:plasma membrane"/>
    <property type="evidence" value="ECO:0007669"/>
    <property type="project" value="UniProtKB-SubCell"/>
</dbReference>
<dbReference type="InterPro" id="IPR036163">
    <property type="entry name" value="HMA_dom_sf"/>
</dbReference>
<dbReference type="PROSITE" id="PS50846">
    <property type="entry name" value="HMA_2"/>
    <property type="match status" value="1"/>
</dbReference>
<feature type="transmembrane region" description="Helical" evidence="12">
    <location>
        <begin position="272"/>
        <end position="292"/>
    </location>
</feature>
<accession>A0AAD3DIV8</accession>
<feature type="compositionally biased region" description="Low complexity" evidence="11">
    <location>
        <begin position="1069"/>
        <end position="1085"/>
    </location>
</feature>
<reference evidence="14 15" key="1">
    <citation type="journal article" date="2021" name="Sci. Rep.">
        <title>Genome sequencing of the multicellular alga Astrephomene provides insights into convergent evolution of germ-soma differentiation.</title>
        <authorList>
            <person name="Yamashita S."/>
            <person name="Yamamoto K."/>
            <person name="Matsuzaki R."/>
            <person name="Suzuki S."/>
            <person name="Yamaguchi H."/>
            <person name="Hirooka S."/>
            <person name="Minakuchi Y."/>
            <person name="Miyagishima S."/>
            <person name="Kawachi M."/>
            <person name="Toyoda A."/>
            <person name="Nozaki H."/>
        </authorList>
    </citation>
    <scope>NUCLEOTIDE SEQUENCE [LARGE SCALE GENOMIC DNA]</scope>
    <source>
        <strain evidence="14 15">NIES-4017</strain>
    </source>
</reference>
<dbReference type="Pfam" id="PF00702">
    <property type="entry name" value="Hydrolase"/>
    <property type="match status" value="1"/>
</dbReference>
<feature type="compositionally biased region" description="Low complexity" evidence="11">
    <location>
        <begin position="1106"/>
        <end position="1116"/>
    </location>
</feature>
<gene>
    <name evidence="14" type="ORF">Agub_g2224</name>
</gene>
<feature type="compositionally biased region" description="Low complexity" evidence="11">
    <location>
        <begin position="725"/>
        <end position="742"/>
    </location>
</feature>
<evidence type="ECO:0000313" key="15">
    <source>
        <dbReference type="Proteomes" id="UP001054857"/>
    </source>
</evidence>
<evidence type="ECO:0000259" key="13">
    <source>
        <dbReference type="PROSITE" id="PS50846"/>
    </source>
</evidence>
<keyword evidence="10 12" id="KW-0472">Membrane</keyword>
<evidence type="ECO:0000256" key="7">
    <source>
        <dbReference type="ARBA" id="ARBA00022840"/>
    </source>
</evidence>
<keyword evidence="4 12" id="KW-0812">Transmembrane</keyword>
<dbReference type="FunFam" id="2.70.150.10:FF:000020">
    <property type="entry name" value="Copper-exporting P-type ATPase A"/>
    <property type="match status" value="1"/>
</dbReference>
<keyword evidence="6" id="KW-0547">Nucleotide-binding</keyword>
<feature type="region of interest" description="Disordered" evidence="11">
    <location>
        <begin position="1062"/>
        <end position="1170"/>
    </location>
</feature>
<feature type="compositionally biased region" description="Low complexity" evidence="11">
    <location>
        <begin position="1135"/>
        <end position="1150"/>
    </location>
</feature>
<feature type="domain" description="HMA" evidence="13">
    <location>
        <begin position="124"/>
        <end position="202"/>
    </location>
</feature>
<dbReference type="InterPro" id="IPR023214">
    <property type="entry name" value="HAD_sf"/>
</dbReference>
<feature type="region of interest" description="Disordered" evidence="11">
    <location>
        <begin position="723"/>
        <end position="756"/>
    </location>
</feature>
<comment type="caution">
    <text evidence="14">The sequence shown here is derived from an EMBL/GenBank/DDBJ whole genome shotgun (WGS) entry which is preliminary data.</text>
</comment>
<dbReference type="SUPFAM" id="SSF55008">
    <property type="entry name" value="HMA, heavy metal-associated domain"/>
    <property type="match status" value="1"/>
</dbReference>
<dbReference type="Proteomes" id="UP001054857">
    <property type="component" value="Unassembled WGS sequence"/>
</dbReference>
<dbReference type="CDD" id="cd00371">
    <property type="entry name" value="HMA"/>
    <property type="match status" value="1"/>
</dbReference>
<dbReference type="GO" id="GO:0005507">
    <property type="term" value="F:copper ion binding"/>
    <property type="evidence" value="ECO:0007669"/>
    <property type="project" value="TreeGrafter"/>
</dbReference>
<dbReference type="InterPro" id="IPR006121">
    <property type="entry name" value="HMA_dom"/>
</dbReference>
<dbReference type="PRINTS" id="PR00119">
    <property type="entry name" value="CATATPASE"/>
</dbReference>
<dbReference type="PROSITE" id="PS01229">
    <property type="entry name" value="COF_2"/>
    <property type="match status" value="1"/>
</dbReference>
<evidence type="ECO:0000256" key="5">
    <source>
        <dbReference type="ARBA" id="ARBA00022723"/>
    </source>
</evidence>
<feature type="region of interest" description="Disordered" evidence="11">
    <location>
        <begin position="664"/>
        <end position="688"/>
    </location>
</feature>
<dbReference type="InterPro" id="IPR036412">
    <property type="entry name" value="HAD-like_sf"/>
</dbReference>
<feature type="transmembrane region" description="Helical" evidence="12">
    <location>
        <begin position="1032"/>
        <end position="1051"/>
    </location>
</feature>
<keyword evidence="8" id="KW-1278">Translocase</keyword>
<evidence type="ECO:0000256" key="1">
    <source>
        <dbReference type="ARBA" id="ARBA00004651"/>
    </source>
</evidence>
<dbReference type="SUPFAM" id="SSF81660">
    <property type="entry name" value="Metal cation-transporting ATPase, ATP-binding domain N"/>
    <property type="match status" value="1"/>
</dbReference>
<dbReference type="Gene3D" id="3.40.1110.10">
    <property type="entry name" value="Calcium-transporting ATPase, cytoplasmic domain N"/>
    <property type="match status" value="1"/>
</dbReference>
<name>A0AAD3DIV8_9CHLO</name>
<evidence type="ECO:0000256" key="12">
    <source>
        <dbReference type="SAM" id="Phobius"/>
    </source>
</evidence>
<dbReference type="Gene3D" id="3.30.70.100">
    <property type="match status" value="1"/>
</dbReference>
<dbReference type="GO" id="GO:0005524">
    <property type="term" value="F:ATP binding"/>
    <property type="evidence" value="ECO:0007669"/>
    <property type="project" value="UniProtKB-KW"/>
</dbReference>
<dbReference type="GO" id="GO:0055070">
    <property type="term" value="P:copper ion homeostasis"/>
    <property type="evidence" value="ECO:0007669"/>
    <property type="project" value="TreeGrafter"/>
</dbReference>
<feature type="transmembrane region" description="Helical" evidence="12">
    <location>
        <begin position="521"/>
        <end position="541"/>
    </location>
</feature>
<dbReference type="FunFam" id="3.40.50.1000:FF:000453">
    <property type="entry name" value="Copper-transporting ATPase PAA1 chloroplastic"/>
    <property type="match status" value="1"/>
</dbReference>
<evidence type="ECO:0000256" key="11">
    <source>
        <dbReference type="SAM" id="MobiDB-lite"/>
    </source>
</evidence>
<dbReference type="SUPFAM" id="SSF81653">
    <property type="entry name" value="Calcium ATPase, transduction domain A"/>
    <property type="match status" value="1"/>
</dbReference>
<dbReference type="Gene3D" id="3.40.50.1000">
    <property type="entry name" value="HAD superfamily/HAD-like"/>
    <property type="match status" value="1"/>
</dbReference>
<dbReference type="Pfam" id="PF00122">
    <property type="entry name" value="E1-E2_ATPase"/>
    <property type="match status" value="1"/>
</dbReference>
<feature type="region of interest" description="Disordered" evidence="11">
    <location>
        <begin position="1"/>
        <end position="23"/>
    </location>
</feature>
<dbReference type="InterPro" id="IPR023299">
    <property type="entry name" value="ATPase_P-typ_cyto_dom_N"/>
</dbReference>
<feature type="compositionally biased region" description="Gly residues" evidence="11">
    <location>
        <begin position="1117"/>
        <end position="1127"/>
    </location>
</feature>
<feature type="transmembrane region" description="Helical" evidence="12">
    <location>
        <begin position="340"/>
        <end position="362"/>
    </location>
</feature>
<proteinExistence type="inferred from homology"/>
<dbReference type="InterPro" id="IPR044492">
    <property type="entry name" value="P_typ_ATPase_HD_dom"/>
</dbReference>
<dbReference type="SFLD" id="SFLDG00002">
    <property type="entry name" value="C1.7:_P-type_atpase_like"/>
    <property type="match status" value="1"/>
</dbReference>
<dbReference type="SFLD" id="SFLDF00027">
    <property type="entry name" value="p-type_atpase"/>
    <property type="match status" value="1"/>
</dbReference>
<keyword evidence="7" id="KW-0067">ATP-binding</keyword>
<dbReference type="GO" id="GO:0043682">
    <property type="term" value="F:P-type divalent copper transporter activity"/>
    <property type="evidence" value="ECO:0007669"/>
    <property type="project" value="TreeGrafter"/>
</dbReference>
<evidence type="ECO:0000256" key="9">
    <source>
        <dbReference type="ARBA" id="ARBA00022989"/>
    </source>
</evidence>
<organism evidence="14 15">
    <name type="scientific">Astrephomene gubernaculifera</name>
    <dbReference type="NCBI Taxonomy" id="47775"/>
    <lineage>
        <taxon>Eukaryota</taxon>
        <taxon>Viridiplantae</taxon>
        <taxon>Chlorophyta</taxon>
        <taxon>core chlorophytes</taxon>
        <taxon>Chlorophyceae</taxon>
        <taxon>CS clade</taxon>
        <taxon>Chlamydomonadales</taxon>
        <taxon>Astrephomenaceae</taxon>
        <taxon>Astrephomene</taxon>
    </lineage>
</organism>
<dbReference type="NCBIfam" id="TIGR01494">
    <property type="entry name" value="ATPase_P-type"/>
    <property type="match status" value="2"/>
</dbReference>
<evidence type="ECO:0000256" key="6">
    <source>
        <dbReference type="ARBA" id="ARBA00022741"/>
    </source>
</evidence>
<feature type="compositionally biased region" description="Low complexity" evidence="11">
    <location>
        <begin position="1157"/>
        <end position="1170"/>
    </location>
</feature>
<dbReference type="InterPro" id="IPR017969">
    <property type="entry name" value="Heavy-metal-associated_CS"/>
</dbReference>
<feature type="transmembrane region" description="Helical" evidence="12">
    <location>
        <begin position="1002"/>
        <end position="1026"/>
    </location>
</feature>
<dbReference type="InterPro" id="IPR018303">
    <property type="entry name" value="ATPase_P-typ_P_site"/>
</dbReference>
<dbReference type="Gene3D" id="1.20.1110.10">
    <property type="entry name" value="Calcium-transporting ATPase, transmembrane domain"/>
    <property type="match status" value="1"/>
</dbReference>
<keyword evidence="3" id="KW-1003">Cell membrane</keyword>
<dbReference type="PANTHER" id="PTHR43520:SF22">
    <property type="entry name" value="COPPER-TRANSPORTING ATPASE PAA1, CHLOROPLASTIC"/>
    <property type="match status" value="1"/>
</dbReference>
<dbReference type="InterPro" id="IPR008250">
    <property type="entry name" value="ATPase_P-typ_transduc_dom_A_sf"/>
</dbReference>
<sequence length="1170" mass="114014">MVPVAQRQSNARPLATRQPRRCRPVVLPVAASSPGTSANNQSNSPHTAWAWKLFRATVATTTLQFCAAASQAANASVGGGYGAGGGLGGFGGGGGGGGDGHSTPARGSASILGDVAEASDLVEEVVLLDVGGMKCGGCVGHVKKILESQPGVTSASVNLATETALVRVLVPRGSSSSGGGSGAGAMRLAAVAAAAAAGATAATAGANAGASGGSGSGAAVAAMGEKLAQALSSAGFPSKRRDPSTSSSSLAAALAAKRAAKVARLRAATTDLIFAWGLAAVCGLGHLAHALPSSPFPPWLHCVLHSVPLNAALSAAAMLGPGRDIMVSGLRALVAGRPDMNTLVGLGAGASFGVSCVAAVLPGLGWRTFFEEPAMLLGFVLAGRALEERAKLRASADMAALQELLPSRARLVLGGGKLAEVPAEAVSPGELLAVLPGDRLPVDGRVVGGRSAVDESALTGEPLPVTKQEGDPVTAGTVNCDGCLTVRAEHSGQSTVIADIVRMVEMAQARTAPIQRLADQVAGRFAFGVMGLSAATFVFWATLGTKIFPQVLATSAAASAASPAAALLLSAQLAANVLVTACPCALGLATPTAVLVGSGAGARRGLLIRGGDVLESVSRVDTVVLDKTGTLTVGRPQVTHVHALLPAEAMLAGGGCEVRNAGGCSSGTSSSAGDGDGSSSSYGGGGEGGPSAAANVLLQLAAAVERHTSHPVAKALVAAAEQLHTSSSPPGQQQQPTGAAAAEAVSGDGGRCTAPSPAARLELTLAEGSFVQEPGSGVAAMVGGRRVAVGTLDWLQRQGAKMDTAAAAAALAAGYGSNSGGGAAAAGDLDFQASSASAAAAGGGVQGLGNSHTRVYVAVDGAVAGVIDVADAVRQDARETVARLHRDGIRTVMLSGDKAAAAAEVAAAVGIDAADVYGDVKPAGKKAVVEELRAGGRVVAMVGDGINDTAALASADVGIAMGGGVDAASEVAQVVLMRDQLSQVADAVHLSKRTLAKIKQNLVWAFGYNLVALPLAAGALLPTAGICLTPSISGALMGFSSLAVVSNSLLLQLEVQNMDSRSHERLKNAAPAAAAGTGSAAPAGGMKPLQAGVSASSTSQPEDSGSDTLLTAAAGTTGTGGAAGSGPSGSERSRGAPQLLASVVSSASGAAAGGGMSPPASQPAAPSAAG</sequence>
<evidence type="ECO:0000256" key="3">
    <source>
        <dbReference type="ARBA" id="ARBA00022475"/>
    </source>
</evidence>
<dbReference type="SUPFAM" id="SSF56784">
    <property type="entry name" value="HAD-like"/>
    <property type="match status" value="1"/>
</dbReference>
<feature type="compositionally biased region" description="Polar residues" evidence="11">
    <location>
        <begin position="1093"/>
        <end position="1103"/>
    </location>
</feature>
<dbReference type="GO" id="GO:0016887">
    <property type="term" value="F:ATP hydrolysis activity"/>
    <property type="evidence" value="ECO:0007669"/>
    <property type="project" value="InterPro"/>
</dbReference>
<comment type="subcellular location">
    <subcellularLocation>
        <location evidence="1">Cell membrane</location>
        <topology evidence="1">Multi-pass membrane protein</topology>
    </subcellularLocation>
</comment>
<dbReference type="EMBL" id="BMAR01000001">
    <property type="protein sequence ID" value="GFR41528.1"/>
    <property type="molecule type" value="Genomic_DNA"/>
</dbReference>
<evidence type="ECO:0000256" key="10">
    <source>
        <dbReference type="ARBA" id="ARBA00023136"/>
    </source>
</evidence>
<dbReference type="SFLD" id="SFLDS00003">
    <property type="entry name" value="Haloacid_Dehalogenase"/>
    <property type="match status" value="1"/>
</dbReference>
<evidence type="ECO:0000313" key="14">
    <source>
        <dbReference type="EMBL" id="GFR41528.1"/>
    </source>
</evidence>
<evidence type="ECO:0000256" key="4">
    <source>
        <dbReference type="ARBA" id="ARBA00022692"/>
    </source>
</evidence>
<keyword evidence="9 12" id="KW-1133">Transmembrane helix</keyword>
<comment type="similarity">
    <text evidence="2">Belongs to the cation transport ATPase (P-type) (TC 3.A.3) family. Type IB subfamily.</text>
</comment>
<dbReference type="PROSITE" id="PS00154">
    <property type="entry name" value="ATPASE_E1_E2"/>
    <property type="match status" value="1"/>
</dbReference>
<protein>
    <recommendedName>
        <fullName evidence="13">HMA domain-containing protein</fullName>
    </recommendedName>
</protein>
<feature type="compositionally biased region" description="Low complexity" evidence="11">
    <location>
        <begin position="664"/>
        <end position="681"/>
    </location>
</feature>
<dbReference type="InterPro" id="IPR059000">
    <property type="entry name" value="ATPase_P-type_domA"/>
</dbReference>
<dbReference type="Pfam" id="PF00403">
    <property type="entry name" value="HMA"/>
    <property type="match status" value="1"/>
</dbReference>
<dbReference type="AlphaFoldDB" id="A0AAD3DIV8"/>
<feature type="compositionally biased region" description="Polar residues" evidence="11">
    <location>
        <begin position="1"/>
        <end position="11"/>
    </location>
</feature>
<dbReference type="PROSITE" id="PS01047">
    <property type="entry name" value="HMA_1"/>
    <property type="match status" value="1"/>
</dbReference>
<dbReference type="Gene3D" id="2.70.150.10">
    <property type="entry name" value="Calcium-transporting ATPase, cytoplasmic transduction domain A"/>
    <property type="match status" value="1"/>
</dbReference>
<keyword evidence="5" id="KW-0479">Metal-binding</keyword>